<dbReference type="GO" id="GO:0038023">
    <property type="term" value="F:signaling receptor activity"/>
    <property type="evidence" value="ECO:0007669"/>
    <property type="project" value="TreeGrafter"/>
</dbReference>
<comment type="caution">
    <text evidence="7">The sequence shown here is derived from an EMBL/GenBank/DDBJ whole genome shotgun (WGS) entry which is preliminary data.</text>
</comment>
<evidence type="ECO:0000256" key="5">
    <source>
        <dbReference type="ARBA" id="ARBA00023136"/>
    </source>
</evidence>
<comment type="subcellular location">
    <subcellularLocation>
        <location evidence="1">Membrane</location>
        <topology evidence="1">Multi-pass membrane protein</topology>
    </subcellularLocation>
</comment>
<keyword evidence="5" id="KW-0472">Membrane</keyword>
<evidence type="ECO:0000256" key="6">
    <source>
        <dbReference type="SAM" id="MobiDB-lite"/>
    </source>
</evidence>
<dbReference type="GO" id="GO:0006882">
    <property type="term" value="P:intracellular zinc ion homeostasis"/>
    <property type="evidence" value="ECO:0007669"/>
    <property type="project" value="TreeGrafter"/>
</dbReference>
<comment type="similarity">
    <text evidence="2">Belongs to the ADIPOR family.</text>
</comment>
<name>F9GF89_FUSOF</name>
<feature type="region of interest" description="Disordered" evidence="6">
    <location>
        <begin position="56"/>
        <end position="84"/>
    </location>
</feature>
<reference evidence="7" key="1">
    <citation type="journal article" date="2012" name="Mol. Plant Microbe Interact.">
        <title>A highly conserved effector in Fusarium oxysporum is required for full virulence on Arabidopsis.</title>
        <authorList>
            <person name="Thatcher L.F."/>
            <person name="Gardiner D.M."/>
            <person name="Kazan K."/>
            <person name="Manners J."/>
        </authorList>
    </citation>
    <scope>NUCLEOTIDE SEQUENCE [LARGE SCALE GENOMIC DNA]</scope>
    <source>
        <strain evidence="7">Fo5176</strain>
    </source>
</reference>
<evidence type="ECO:0000313" key="7">
    <source>
        <dbReference type="EMBL" id="EGU72168.1"/>
    </source>
</evidence>
<evidence type="ECO:0000256" key="1">
    <source>
        <dbReference type="ARBA" id="ARBA00004141"/>
    </source>
</evidence>
<dbReference type="OrthoDB" id="529367at2759"/>
<evidence type="ECO:0000256" key="3">
    <source>
        <dbReference type="ARBA" id="ARBA00022692"/>
    </source>
</evidence>
<dbReference type="AlphaFoldDB" id="F9GF89"/>
<dbReference type="STRING" id="660025.F9GF89"/>
<dbReference type="GO" id="GO:0016020">
    <property type="term" value="C:membrane"/>
    <property type="evidence" value="ECO:0007669"/>
    <property type="project" value="UniProtKB-SubCell"/>
</dbReference>
<sequence length="154" mass="17293">MTRMAESWALRWEGGLDNVASHQNVESGGAEPRLAAFCPYSSWFCTIDVTEQLFRPEEDSAQPRTSARSHYSKKSLMANPSPGPRTVALHDIPGWRRENKYILAGYRHMEADYLQVIKSLSFLHNETCNVYTHLIGAVLLPPYATAILRTISGP</sequence>
<dbReference type="EMBL" id="AFQF01006900">
    <property type="protein sequence ID" value="EGU72168.1"/>
    <property type="molecule type" value="Genomic_DNA"/>
</dbReference>
<keyword evidence="4" id="KW-1133">Transmembrane helix</keyword>
<evidence type="ECO:0000256" key="4">
    <source>
        <dbReference type="ARBA" id="ARBA00022989"/>
    </source>
</evidence>
<accession>F9GF89</accession>
<dbReference type="PANTHER" id="PTHR20855:SF52">
    <property type="entry name" value="ADIPONECTIN RECEPTOR PROTEIN"/>
    <property type="match status" value="1"/>
</dbReference>
<feature type="non-terminal residue" evidence="7">
    <location>
        <position position="154"/>
    </location>
</feature>
<keyword evidence="3" id="KW-0812">Transmembrane</keyword>
<gene>
    <name evidence="7" type="ORF">FOXB_17323</name>
</gene>
<dbReference type="InterPro" id="IPR004254">
    <property type="entry name" value="AdipoR/HlyIII-related"/>
</dbReference>
<evidence type="ECO:0000256" key="2">
    <source>
        <dbReference type="ARBA" id="ARBA00007018"/>
    </source>
</evidence>
<protein>
    <submittedName>
        <fullName evidence="7">Uncharacterized protein</fullName>
    </submittedName>
</protein>
<dbReference type="PANTHER" id="PTHR20855">
    <property type="entry name" value="ADIPOR/PROGESTIN RECEPTOR-RELATED"/>
    <property type="match status" value="1"/>
</dbReference>
<organism evidence="7">
    <name type="scientific">Fusarium oxysporum (strain Fo5176)</name>
    <name type="common">Fusarium vascular wilt</name>
    <dbReference type="NCBI Taxonomy" id="660025"/>
    <lineage>
        <taxon>Eukaryota</taxon>
        <taxon>Fungi</taxon>
        <taxon>Dikarya</taxon>
        <taxon>Ascomycota</taxon>
        <taxon>Pezizomycotina</taxon>
        <taxon>Sordariomycetes</taxon>
        <taxon>Hypocreomycetidae</taxon>
        <taxon>Hypocreales</taxon>
        <taxon>Nectriaceae</taxon>
        <taxon>Fusarium</taxon>
        <taxon>Fusarium oxysporum species complex</taxon>
    </lineage>
</organism>
<proteinExistence type="inferred from homology"/>